<dbReference type="GO" id="GO:0016020">
    <property type="term" value="C:membrane"/>
    <property type="evidence" value="ECO:0007669"/>
    <property type="project" value="UniProtKB-SubCell"/>
</dbReference>
<dbReference type="InterPro" id="IPR003439">
    <property type="entry name" value="ABC_transporter-like_ATP-bd"/>
</dbReference>
<evidence type="ECO:0000256" key="10">
    <source>
        <dbReference type="SAM" id="MobiDB-lite"/>
    </source>
</evidence>
<gene>
    <name evidence="14" type="ORF">EST38_g7714</name>
</gene>
<dbReference type="PROSITE" id="PS00211">
    <property type="entry name" value="ABC_TRANSPORTER_1"/>
    <property type="match status" value="1"/>
</dbReference>
<keyword evidence="5" id="KW-0677">Repeat</keyword>
<dbReference type="CDD" id="cd18597">
    <property type="entry name" value="ABC_6TM_YOR1_D1_like"/>
    <property type="match status" value="1"/>
</dbReference>
<evidence type="ECO:0000259" key="12">
    <source>
        <dbReference type="PROSITE" id="PS50893"/>
    </source>
</evidence>
<dbReference type="PANTHER" id="PTHR24223">
    <property type="entry name" value="ATP-BINDING CASSETTE SUB-FAMILY C"/>
    <property type="match status" value="1"/>
</dbReference>
<feature type="transmembrane region" description="Helical" evidence="11">
    <location>
        <begin position="882"/>
        <end position="911"/>
    </location>
</feature>
<keyword evidence="8 11" id="KW-1133">Transmembrane helix</keyword>
<dbReference type="OrthoDB" id="6500128at2759"/>
<evidence type="ECO:0000259" key="13">
    <source>
        <dbReference type="PROSITE" id="PS50929"/>
    </source>
</evidence>
<name>A0A4Q2DEF5_9AGAR</name>
<keyword evidence="4 11" id="KW-0812">Transmembrane</keyword>
<keyword evidence="3" id="KW-0813">Transport</keyword>
<evidence type="ECO:0000256" key="2">
    <source>
        <dbReference type="ARBA" id="ARBA00009726"/>
    </source>
</evidence>
<feature type="transmembrane region" description="Helical" evidence="11">
    <location>
        <begin position="700"/>
        <end position="719"/>
    </location>
</feature>
<dbReference type="PROSITE" id="PS50893">
    <property type="entry name" value="ABC_TRANSPORTER_2"/>
    <property type="match status" value="1"/>
</dbReference>
<dbReference type="FunFam" id="1.20.1560.10:FF:000013">
    <property type="entry name" value="ABC transporter C family member 2"/>
    <property type="match status" value="1"/>
</dbReference>
<feature type="domain" description="ABC transmembrane type-1" evidence="13">
    <location>
        <begin position="661"/>
        <end position="933"/>
    </location>
</feature>
<proteinExistence type="inferred from homology"/>
<comment type="similarity">
    <text evidence="2">Belongs to the ABC transporter superfamily. ABCC family. Conjugate transporter (TC 3.A.1.208) subfamily.</text>
</comment>
<feature type="transmembrane region" description="Helical" evidence="11">
    <location>
        <begin position="268"/>
        <end position="288"/>
    </location>
</feature>
<dbReference type="InterPro" id="IPR027417">
    <property type="entry name" value="P-loop_NTPase"/>
</dbReference>
<dbReference type="SUPFAM" id="SSF90123">
    <property type="entry name" value="ABC transporter transmembrane region"/>
    <property type="match status" value="2"/>
</dbReference>
<evidence type="ECO:0000256" key="11">
    <source>
        <dbReference type="SAM" id="Phobius"/>
    </source>
</evidence>
<dbReference type="InterPro" id="IPR011527">
    <property type="entry name" value="ABC1_TM_dom"/>
</dbReference>
<dbReference type="AlphaFoldDB" id="A0A4Q2DEF5"/>
<evidence type="ECO:0000256" key="3">
    <source>
        <dbReference type="ARBA" id="ARBA00022448"/>
    </source>
</evidence>
<comment type="caution">
    <text evidence="14">The sequence shown here is derived from an EMBL/GenBank/DDBJ whole genome shotgun (WGS) entry which is preliminary data.</text>
</comment>
<dbReference type="PROSITE" id="PS50929">
    <property type="entry name" value="ABC_TM1F"/>
    <property type="match status" value="2"/>
</dbReference>
<evidence type="ECO:0000256" key="9">
    <source>
        <dbReference type="ARBA" id="ARBA00023136"/>
    </source>
</evidence>
<keyword evidence="7" id="KW-0067">ATP-binding</keyword>
<evidence type="ECO:0000256" key="7">
    <source>
        <dbReference type="ARBA" id="ARBA00022840"/>
    </source>
</evidence>
<dbReference type="FunFam" id="3.40.50.300:FF:000997">
    <property type="entry name" value="Multidrug resistance-associated protein 1"/>
    <property type="match status" value="1"/>
</dbReference>
<dbReference type="SUPFAM" id="SSF52540">
    <property type="entry name" value="P-loop containing nucleoside triphosphate hydrolases"/>
    <property type="match status" value="2"/>
</dbReference>
<dbReference type="GO" id="GO:0016887">
    <property type="term" value="F:ATP hydrolysis activity"/>
    <property type="evidence" value="ECO:0007669"/>
    <property type="project" value="InterPro"/>
</dbReference>
<dbReference type="Gene3D" id="3.40.50.300">
    <property type="entry name" value="P-loop containing nucleotide triphosphate hydrolases"/>
    <property type="match status" value="2"/>
</dbReference>
<dbReference type="SMART" id="SM00382">
    <property type="entry name" value="AAA"/>
    <property type="match status" value="2"/>
</dbReference>
<feature type="domain" description="ABC transmembrane type-1" evidence="13">
    <location>
        <begin position="85"/>
        <end position="277"/>
    </location>
</feature>
<dbReference type="STRING" id="2316362.A0A4Q2DEF5"/>
<feature type="domain" description="ABC transporter" evidence="12">
    <location>
        <begin position="383"/>
        <end position="606"/>
    </location>
</feature>
<dbReference type="InterPro" id="IPR017871">
    <property type="entry name" value="ABC_transporter-like_CS"/>
</dbReference>
<keyword evidence="15" id="KW-1185">Reference proteome</keyword>
<dbReference type="InterPro" id="IPR003593">
    <property type="entry name" value="AAA+_ATPase"/>
</dbReference>
<reference evidence="14 15" key="1">
    <citation type="submission" date="2019-01" db="EMBL/GenBank/DDBJ databases">
        <title>Draft genome sequence of Psathyrella aberdarensis IHI B618.</title>
        <authorList>
            <person name="Buettner E."/>
            <person name="Kellner H."/>
        </authorList>
    </citation>
    <scope>NUCLEOTIDE SEQUENCE [LARGE SCALE GENOMIC DNA]</scope>
    <source>
        <strain evidence="14 15">IHI B618</strain>
    </source>
</reference>
<evidence type="ECO:0000256" key="5">
    <source>
        <dbReference type="ARBA" id="ARBA00022737"/>
    </source>
</evidence>
<feature type="region of interest" description="Disordered" evidence="10">
    <location>
        <begin position="370"/>
        <end position="395"/>
    </location>
</feature>
<evidence type="ECO:0000313" key="15">
    <source>
        <dbReference type="Proteomes" id="UP000290288"/>
    </source>
</evidence>
<keyword evidence="6" id="KW-0547">Nucleotide-binding</keyword>
<feature type="transmembrane region" description="Helical" evidence="11">
    <location>
        <begin position="217"/>
        <end position="247"/>
    </location>
</feature>
<dbReference type="InterPro" id="IPR050173">
    <property type="entry name" value="ABC_transporter_C-like"/>
</dbReference>
<comment type="subcellular location">
    <subcellularLocation>
        <location evidence="1">Membrane</location>
        <topology evidence="1">Multi-pass membrane protein</topology>
    </subcellularLocation>
</comment>
<feature type="transmembrane region" description="Helical" evidence="11">
    <location>
        <begin position="778"/>
        <end position="803"/>
    </location>
</feature>
<dbReference type="Proteomes" id="UP000290288">
    <property type="component" value="Unassembled WGS sequence"/>
</dbReference>
<evidence type="ECO:0000256" key="8">
    <source>
        <dbReference type="ARBA" id="ARBA00022989"/>
    </source>
</evidence>
<dbReference type="InterPro" id="IPR036640">
    <property type="entry name" value="ABC1_TM_sf"/>
</dbReference>
<dbReference type="CDD" id="cd03250">
    <property type="entry name" value="ABCC_MRP_domain1"/>
    <property type="match status" value="1"/>
</dbReference>
<keyword evidence="9 11" id="KW-0472">Membrane</keyword>
<dbReference type="GO" id="GO:0140359">
    <property type="term" value="F:ABC-type transporter activity"/>
    <property type="evidence" value="ECO:0007669"/>
    <property type="project" value="InterPro"/>
</dbReference>
<dbReference type="Pfam" id="PF00664">
    <property type="entry name" value="ABC_membrane"/>
    <property type="match status" value="2"/>
</dbReference>
<dbReference type="Pfam" id="PF00005">
    <property type="entry name" value="ABC_tran"/>
    <property type="match status" value="2"/>
</dbReference>
<protein>
    <submittedName>
        <fullName evidence="14">Uncharacterized protein</fullName>
    </submittedName>
</protein>
<evidence type="ECO:0000256" key="6">
    <source>
        <dbReference type="ARBA" id="ARBA00022741"/>
    </source>
</evidence>
<evidence type="ECO:0000256" key="4">
    <source>
        <dbReference type="ARBA" id="ARBA00022692"/>
    </source>
</evidence>
<sequence length="1151" mass="126396">MSAASLSTALDAAWEQQQTKATRFNQQMSNGQVQPELWRVLWWTTQSVIYSRSSASLEEQWKRASTSTSPDLARALNDVLGASFWIGGLCKILADICQMMGPIVIKHIINFTRARSKAKSLGEAEPPLAKGIFLAVFLFLLSMTTSLSHHQFFWRSIVSGMLARTALISSMYKRSIGLTAKSKSKLSNATIINYISTDVSRVEACAQWFHPVWASPIQVTICMAILLFHLGPAALVGVALFFVIVPLQKRILRRQFRIRKRLSKITELRTKSLLEALVLAATLAFLAYSRSGQFELPVIFASLSLFQLLRQPMIFWPRAMSLTSDASSSLRRVSSIYAAETIQDSALDVDPSQSAAILVENATFQWEAASSQRVKQDKGNDANNSAGIEPTGEPSPPFTLQNISISVPRGSLVAVVGSFASGKSGLLQGLVGEMHRLSGKVSFSSKFAYCPQTPWLRKGTLRDNIVFGRPFDEKRYQQVLKDVCLVSDIRALANGDLTETGENGMSFSGGQRQRIGLARALYCDSDILILDDPLSGADSRVGNEIFQNAILGAIKSGKTIIMVTYFWNLLPHCNYIYYLREGRIAEQGTFEELRRLNKSFDALHAELDASRARTSRKVARKGTVKPLRKGPAEPSIHPASEQKCVKAYKIYLSAARGALSAPTLLVAILVMQGSQVLSSRNLVWWQSNSFNRSLGFYQSLYATFGLLQAFFALVLGLVVDSISCLVSRNLHNVALQNVLHAPMSFFERTPRGRILTHFGKDLDSIDNQLPVCLSIGTVLGSITVITLVQPSLLLVVLVVFAGYQHFAKIYRKASKEVERIESSLRSNVYAHFAESLGGLQTLRSYDQVDPSVSRLYSLLDLQNRASFVSATTQRWLSLRLDFCGAILVFAVALCAVLGVGSIGAAQIGLVLTYTTTLTQMGGLLTRQITDAEKQMNAVERIGHYHDKQTFSSGSTAVEEAPEVTQPSHNWPEKGAISLRNVCVSYRPGNPKVLSNIGLDIQPGEKLGIVGRTGAGKSSLVNCLMRIVPYSGLITIDGVDISTIGLQSLRSKLSFVPQQPVVFGGTIRTALDPHGQYEDETLLAALRRGFAQIENKSPDYKVETVGIKNRCFNLEATIEPEGSNLSVGEKALLSLTRVLVRNSRIVILDEAT</sequence>
<evidence type="ECO:0000313" key="14">
    <source>
        <dbReference type="EMBL" id="RXW18137.1"/>
    </source>
</evidence>
<dbReference type="GO" id="GO:0005524">
    <property type="term" value="F:ATP binding"/>
    <property type="evidence" value="ECO:0007669"/>
    <property type="project" value="UniProtKB-KW"/>
</dbReference>
<organism evidence="14 15">
    <name type="scientific">Candolleomyces aberdarensis</name>
    <dbReference type="NCBI Taxonomy" id="2316362"/>
    <lineage>
        <taxon>Eukaryota</taxon>
        <taxon>Fungi</taxon>
        <taxon>Dikarya</taxon>
        <taxon>Basidiomycota</taxon>
        <taxon>Agaricomycotina</taxon>
        <taxon>Agaricomycetes</taxon>
        <taxon>Agaricomycetidae</taxon>
        <taxon>Agaricales</taxon>
        <taxon>Agaricineae</taxon>
        <taxon>Psathyrellaceae</taxon>
        <taxon>Candolleomyces</taxon>
    </lineage>
</organism>
<dbReference type="Gene3D" id="1.20.1560.10">
    <property type="entry name" value="ABC transporter type 1, transmembrane domain"/>
    <property type="match status" value="2"/>
</dbReference>
<accession>A0A4Q2DEF5</accession>
<dbReference type="EMBL" id="SDEE01000287">
    <property type="protein sequence ID" value="RXW18137.1"/>
    <property type="molecule type" value="Genomic_DNA"/>
</dbReference>
<dbReference type="PANTHER" id="PTHR24223:SF456">
    <property type="entry name" value="MULTIDRUG RESISTANCE-ASSOCIATED PROTEIN LETHAL(2)03659"/>
    <property type="match status" value="1"/>
</dbReference>
<evidence type="ECO:0000256" key="1">
    <source>
        <dbReference type="ARBA" id="ARBA00004141"/>
    </source>
</evidence>